<dbReference type="GO" id="GO:0005886">
    <property type="term" value="C:plasma membrane"/>
    <property type="evidence" value="ECO:0007669"/>
    <property type="project" value="TreeGrafter"/>
</dbReference>
<organism evidence="4 5">
    <name type="scientific">Aspergillus puulaauensis</name>
    <dbReference type="NCBI Taxonomy" id="1220207"/>
    <lineage>
        <taxon>Eukaryota</taxon>
        <taxon>Fungi</taxon>
        <taxon>Dikarya</taxon>
        <taxon>Ascomycota</taxon>
        <taxon>Pezizomycotina</taxon>
        <taxon>Eurotiomycetes</taxon>
        <taxon>Eurotiomycetidae</taxon>
        <taxon>Eurotiales</taxon>
        <taxon>Aspergillaceae</taxon>
        <taxon>Aspergillus</taxon>
    </lineage>
</organism>
<dbReference type="InterPro" id="IPR014752">
    <property type="entry name" value="Arrestin-like_C"/>
</dbReference>
<accession>A0A7R7XUR1</accession>
<name>A0A7R7XUR1_9EURO</name>
<keyword evidence="5" id="KW-1185">Reference proteome</keyword>
<dbReference type="GeneID" id="64978108"/>
<dbReference type="EMBL" id="AP024448">
    <property type="protein sequence ID" value="BCS28111.1"/>
    <property type="molecule type" value="Genomic_DNA"/>
</dbReference>
<protein>
    <recommendedName>
        <fullName evidence="3">Arrestin C-terminal-like domain-containing protein</fullName>
    </recommendedName>
</protein>
<dbReference type="OrthoDB" id="2333384at2759"/>
<gene>
    <name evidence="4" type="ORF">APUU_61159A</name>
</gene>
<evidence type="ECO:0000313" key="4">
    <source>
        <dbReference type="EMBL" id="BCS28111.1"/>
    </source>
</evidence>
<dbReference type="InterPro" id="IPR011022">
    <property type="entry name" value="Arrestin_C-like"/>
</dbReference>
<comment type="similarity">
    <text evidence="1">Belongs to the arrestin family.</text>
</comment>
<evidence type="ECO:0000259" key="3">
    <source>
        <dbReference type="Pfam" id="PF02752"/>
    </source>
</evidence>
<evidence type="ECO:0000313" key="5">
    <source>
        <dbReference type="Proteomes" id="UP000654913"/>
    </source>
</evidence>
<evidence type="ECO:0000256" key="2">
    <source>
        <dbReference type="SAM" id="MobiDB-lite"/>
    </source>
</evidence>
<reference evidence="4" key="2">
    <citation type="submission" date="2021-02" db="EMBL/GenBank/DDBJ databases">
        <title>Aspergillus puulaauensis MK2 genome sequence.</title>
        <authorList>
            <person name="Futagami T."/>
            <person name="Mori K."/>
            <person name="Kadooka C."/>
            <person name="Tanaka T."/>
        </authorList>
    </citation>
    <scope>NUCLEOTIDE SEQUENCE</scope>
    <source>
        <strain evidence="4">MK2</strain>
    </source>
</reference>
<dbReference type="Gene3D" id="2.60.40.640">
    <property type="match status" value="1"/>
</dbReference>
<feature type="region of interest" description="Disordered" evidence="2">
    <location>
        <begin position="317"/>
        <end position="339"/>
    </location>
</feature>
<evidence type="ECO:0000256" key="1">
    <source>
        <dbReference type="ARBA" id="ARBA00005298"/>
    </source>
</evidence>
<dbReference type="GO" id="GO:0030674">
    <property type="term" value="F:protein-macromolecule adaptor activity"/>
    <property type="evidence" value="ECO:0007669"/>
    <property type="project" value="TreeGrafter"/>
</dbReference>
<reference evidence="4" key="1">
    <citation type="submission" date="2021-01" db="EMBL/GenBank/DDBJ databases">
        <authorList>
            <consortium name="Aspergillus puulaauensis MK2 genome sequencing consortium"/>
            <person name="Kazuki M."/>
            <person name="Futagami T."/>
        </authorList>
    </citation>
    <scope>NUCLEOTIDE SEQUENCE</scope>
    <source>
        <strain evidence="4">MK2</strain>
    </source>
</reference>
<dbReference type="RefSeq" id="XP_041560297.1">
    <property type="nucleotide sequence ID" value="XM_041694470.1"/>
</dbReference>
<proteinExistence type="inferred from homology"/>
<dbReference type="GO" id="GO:0005829">
    <property type="term" value="C:cytosol"/>
    <property type="evidence" value="ECO:0007669"/>
    <property type="project" value="TreeGrafter"/>
</dbReference>
<dbReference type="Pfam" id="PF02752">
    <property type="entry name" value="Arrestin_C"/>
    <property type="match status" value="1"/>
</dbReference>
<dbReference type="InterPro" id="IPR050357">
    <property type="entry name" value="Arrestin_domain-protein"/>
</dbReference>
<dbReference type="Proteomes" id="UP000654913">
    <property type="component" value="Chromosome 6"/>
</dbReference>
<feature type="domain" description="Arrestin C-terminal-like" evidence="3">
    <location>
        <begin position="164"/>
        <end position="318"/>
    </location>
</feature>
<dbReference type="GO" id="GO:0070086">
    <property type="term" value="P:ubiquitin-dependent endocytosis"/>
    <property type="evidence" value="ECO:0007669"/>
    <property type="project" value="TreeGrafter"/>
</dbReference>
<dbReference type="PANTHER" id="PTHR11188:SF17">
    <property type="entry name" value="FI21816P1"/>
    <property type="match status" value="1"/>
</dbReference>
<dbReference type="KEGG" id="apuu:APUU_61159A"/>
<dbReference type="GO" id="GO:0031625">
    <property type="term" value="F:ubiquitin protein ligase binding"/>
    <property type="evidence" value="ECO:0007669"/>
    <property type="project" value="TreeGrafter"/>
</dbReference>
<sequence>MLGKEIASYDLQPCIYLPIRQQNESWECLTGQFCLSLARAAHFKGIKVQLVGKMKTPRYGIFVAQEREEITFERSQALAFSKTRNAFTMPAGNYEFPFEIPLSGLRFDTLVGPKHEYYTYHVEVTVERWMWRDLVVSQPVRIYRYPKPDIGRGMPKSVAGHSNQDLAYHFSIPDTLIPHGGTFPVDCWFVPLSTSLTVTGITVRIIEKHELAFPATAAESVQYSTYFITSSESHVIFEEKHDFTVLGGALSSGKDADVQQISMPVRLPGDPGACSQSYSSRKIKIDHVLLVTVECIDGAGECVKMLAEAIPLHIYMRPTGKDKDSRGPTSSAKSDNCPPVYGEHQLDLMILDPKGVEGDDQVPSIALCPGYTGVQSGEAVL</sequence>
<dbReference type="PANTHER" id="PTHR11188">
    <property type="entry name" value="ARRESTIN DOMAIN CONTAINING PROTEIN"/>
    <property type="match status" value="1"/>
</dbReference>
<dbReference type="AlphaFoldDB" id="A0A7R7XUR1"/>